<dbReference type="EMBL" id="BARS01016199">
    <property type="protein sequence ID" value="GAF98559.1"/>
    <property type="molecule type" value="Genomic_DNA"/>
</dbReference>
<feature type="domain" description="PNPLA" evidence="2">
    <location>
        <begin position="4"/>
        <end position="47"/>
    </location>
</feature>
<feature type="non-terminal residue" evidence="3">
    <location>
        <position position="47"/>
    </location>
</feature>
<dbReference type="SUPFAM" id="SSF52151">
    <property type="entry name" value="FabD/lysophospholipase-like"/>
    <property type="match status" value="1"/>
</dbReference>
<protein>
    <recommendedName>
        <fullName evidence="2">PNPLA domain-containing protein</fullName>
    </recommendedName>
</protein>
<dbReference type="InterPro" id="IPR016035">
    <property type="entry name" value="Acyl_Trfase/lysoPLipase"/>
</dbReference>
<name>X0TZ60_9ZZZZ</name>
<dbReference type="Pfam" id="PF01734">
    <property type="entry name" value="Patatin"/>
    <property type="match status" value="1"/>
</dbReference>
<dbReference type="InterPro" id="IPR002641">
    <property type="entry name" value="PNPLA_dom"/>
</dbReference>
<keyword evidence="1" id="KW-0443">Lipid metabolism</keyword>
<gene>
    <name evidence="3" type="ORF">S01H1_26703</name>
</gene>
<accession>X0TZ60</accession>
<sequence length="47" mass="5058">MRALVISGGGGRFWYGAGALNTLKKQGQEFDMVYGTSTGAICTLLWM</sequence>
<dbReference type="Gene3D" id="3.40.1090.10">
    <property type="entry name" value="Cytosolic phospholipase A2 catalytic domain"/>
    <property type="match status" value="1"/>
</dbReference>
<dbReference type="GO" id="GO:0006629">
    <property type="term" value="P:lipid metabolic process"/>
    <property type="evidence" value="ECO:0007669"/>
    <property type="project" value="UniProtKB-KW"/>
</dbReference>
<evidence type="ECO:0000259" key="2">
    <source>
        <dbReference type="PROSITE" id="PS51635"/>
    </source>
</evidence>
<comment type="caution">
    <text evidence="3">The sequence shown here is derived from an EMBL/GenBank/DDBJ whole genome shotgun (WGS) entry which is preliminary data.</text>
</comment>
<proteinExistence type="predicted"/>
<organism evidence="3">
    <name type="scientific">marine sediment metagenome</name>
    <dbReference type="NCBI Taxonomy" id="412755"/>
    <lineage>
        <taxon>unclassified sequences</taxon>
        <taxon>metagenomes</taxon>
        <taxon>ecological metagenomes</taxon>
    </lineage>
</organism>
<evidence type="ECO:0000313" key="3">
    <source>
        <dbReference type="EMBL" id="GAF98559.1"/>
    </source>
</evidence>
<dbReference type="PROSITE" id="PS51635">
    <property type="entry name" value="PNPLA"/>
    <property type="match status" value="1"/>
</dbReference>
<evidence type="ECO:0000256" key="1">
    <source>
        <dbReference type="ARBA" id="ARBA00023098"/>
    </source>
</evidence>
<reference evidence="3" key="1">
    <citation type="journal article" date="2014" name="Front. Microbiol.">
        <title>High frequency of phylogenetically diverse reductive dehalogenase-homologous genes in deep subseafloor sedimentary metagenomes.</title>
        <authorList>
            <person name="Kawai M."/>
            <person name="Futagami T."/>
            <person name="Toyoda A."/>
            <person name="Takaki Y."/>
            <person name="Nishi S."/>
            <person name="Hori S."/>
            <person name="Arai W."/>
            <person name="Tsubouchi T."/>
            <person name="Morono Y."/>
            <person name="Uchiyama I."/>
            <person name="Ito T."/>
            <person name="Fujiyama A."/>
            <person name="Inagaki F."/>
            <person name="Takami H."/>
        </authorList>
    </citation>
    <scope>NUCLEOTIDE SEQUENCE</scope>
    <source>
        <strain evidence="3">Expedition CK06-06</strain>
    </source>
</reference>
<dbReference type="AlphaFoldDB" id="X0TZ60"/>